<organism evidence="1">
    <name type="scientific">Polyporus grammocephalus</name>
    <dbReference type="NCBI Taxonomy" id="196234"/>
    <lineage>
        <taxon>Eukaryota</taxon>
        <taxon>Fungi</taxon>
        <taxon>Dikarya</taxon>
        <taxon>Basidiomycota</taxon>
        <taxon>Agaricomycotina</taxon>
        <taxon>Agaricomycetes</taxon>
        <taxon>Polyporales</taxon>
        <taxon>Polyporaceae</taxon>
        <taxon>Polyporus</taxon>
    </lineage>
</organism>
<dbReference type="AlphaFoldDB" id="C7DK16"/>
<accession>C7DK16</accession>
<reference evidence="1" key="1">
    <citation type="submission" date="2009-05" db="EMBL/GenBank/DDBJ databases">
        <title>Characterization of Differentially Expressed Genes Related to Laccase Biosynthesis of White-Rot Fungus TR16.</title>
        <authorList>
            <person name="Chen Q.-T."/>
            <person name="Guo L.-Q."/>
            <person name="Lin J.-F."/>
        </authorList>
    </citation>
    <scope>NUCLEOTIDE SEQUENCE</scope>
    <source>
        <strain evidence="1">TR16</strain>
    </source>
</reference>
<protein>
    <submittedName>
        <fullName evidence="1">Phosphatidylinositol/phosphatidylcholine transfer protein</fullName>
    </submittedName>
</protein>
<dbReference type="EMBL" id="GQ141662">
    <property type="protein sequence ID" value="ACT52870.1"/>
    <property type="molecule type" value="mRNA"/>
</dbReference>
<feature type="non-terminal residue" evidence="1">
    <location>
        <position position="1"/>
    </location>
</feature>
<feature type="non-terminal residue" evidence="1">
    <location>
        <position position="80"/>
    </location>
</feature>
<proteinExistence type="evidence at transcript level"/>
<evidence type="ECO:0000313" key="1">
    <source>
        <dbReference type="EMBL" id="ACT52870.1"/>
    </source>
</evidence>
<name>C7DK16_9APHY</name>
<sequence>RKALASHSGEREQQPQLTTALNARIFTFVWPRPKKPILIFKSSHQSPPHVPFFPFSPPSPYFSTYLCTIPRVRSCPKHLL</sequence>